<dbReference type="PANTHER" id="PTHR47704:SF1">
    <property type="entry name" value="POTASSIUM TRANSPORTER KIMA"/>
    <property type="match status" value="1"/>
</dbReference>
<evidence type="ECO:0000313" key="2">
    <source>
        <dbReference type="EMBL" id="MFB2836229.1"/>
    </source>
</evidence>
<dbReference type="EMBL" id="JBHFNT010000144">
    <property type="protein sequence ID" value="MFB2836229.1"/>
    <property type="molecule type" value="Genomic_DNA"/>
</dbReference>
<gene>
    <name evidence="2" type="ORF">ACE1CA_16975</name>
</gene>
<evidence type="ECO:0000256" key="1">
    <source>
        <dbReference type="SAM" id="Phobius"/>
    </source>
</evidence>
<keyword evidence="1" id="KW-1133">Transmembrane helix</keyword>
<keyword evidence="3" id="KW-1185">Reference proteome</keyword>
<dbReference type="InterPro" id="IPR053153">
    <property type="entry name" value="APC_K+_Transporter"/>
</dbReference>
<evidence type="ECO:0000313" key="3">
    <source>
        <dbReference type="Proteomes" id="UP001576780"/>
    </source>
</evidence>
<reference evidence="2 3" key="1">
    <citation type="submission" date="2024-09" db="EMBL/GenBank/DDBJ databases">
        <title>Floridaenema gen nov. (Aerosakkonemataceae, Aerosakkonematales ord. nov., Cyanobacteria) from benthic tropical and subtropical fresh waters, with the description of four new species.</title>
        <authorList>
            <person name="Moretto J.A."/>
            <person name="Berthold D.E."/>
            <person name="Lefler F.W."/>
            <person name="Huang I.-S."/>
            <person name="Laughinghouse H. IV."/>
        </authorList>
    </citation>
    <scope>NUCLEOTIDE SEQUENCE [LARGE SCALE GENOMIC DNA]</scope>
    <source>
        <strain evidence="2 3">BLCC-F167</strain>
    </source>
</reference>
<protein>
    <submittedName>
        <fullName evidence="2">Uncharacterized protein</fullName>
    </submittedName>
</protein>
<sequence length="93" mass="9896">MAFYGQLKEFILGESLPTSTHAEERLSKAAALAVLSWDALLSVAYASEEILLVLVAAGSGALSWSLPIAAGIVILLVIVVLSYRQTIRVPQRG</sequence>
<dbReference type="PANTHER" id="PTHR47704">
    <property type="entry name" value="POTASSIUM TRANSPORTER KIMA"/>
    <property type="match status" value="1"/>
</dbReference>
<keyword evidence="1" id="KW-0472">Membrane</keyword>
<proteinExistence type="predicted"/>
<dbReference type="Proteomes" id="UP001576780">
    <property type="component" value="Unassembled WGS sequence"/>
</dbReference>
<dbReference type="RefSeq" id="WP_413278617.1">
    <property type="nucleotide sequence ID" value="NZ_JBHFNT010000144.1"/>
</dbReference>
<keyword evidence="1" id="KW-0812">Transmembrane</keyword>
<comment type="caution">
    <text evidence="2">The sequence shown here is derived from an EMBL/GenBank/DDBJ whole genome shotgun (WGS) entry which is preliminary data.</text>
</comment>
<name>A0ABV4WMA9_9CYAN</name>
<feature type="transmembrane region" description="Helical" evidence="1">
    <location>
        <begin position="50"/>
        <end position="83"/>
    </location>
</feature>
<accession>A0ABV4WMA9</accession>
<organism evidence="2 3">
    <name type="scientific">Floridaenema evergladense BLCC-F167</name>
    <dbReference type="NCBI Taxonomy" id="3153639"/>
    <lineage>
        <taxon>Bacteria</taxon>
        <taxon>Bacillati</taxon>
        <taxon>Cyanobacteriota</taxon>
        <taxon>Cyanophyceae</taxon>
        <taxon>Oscillatoriophycideae</taxon>
        <taxon>Aerosakkonematales</taxon>
        <taxon>Aerosakkonemataceae</taxon>
        <taxon>Floridanema</taxon>
        <taxon>Floridanema evergladense</taxon>
    </lineage>
</organism>